<evidence type="ECO:0000256" key="1">
    <source>
        <dbReference type="ARBA" id="ARBA00022691"/>
    </source>
</evidence>
<dbReference type="InterPro" id="IPR058240">
    <property type="entry name" value="rSAM_sf"/>
</dbReference>
<keyword evidence="2" id="KW-0479">Metal-binding</keyword>
<dbReference type="CDD" id="cd01335">
    <property type="entry name" value="Radical_SAM"/>
    <property type="match status" value="1"/>
</dbReference>
<accession>A0A133PKW0</accession>
<dbReference type="PROSITE" id="PS51918">
    <property type="entry name" value="RADICAL_SAM"/>
    <property type="match status" value="1"/>
</dbReference>
<keyword evidence="3" id="KW-0408">Iron</keyword>
<organism evidence="7">
    <name type="scientific">Peptoniphilus harei</name>
    <dbReference type="NCBI Taxonomy" id="54005"/>
    <lineage>
        <taxon>Bacteria</taxon>
        <taxon>Bacillati</taxon>
        <taxon>Bacillota</taxon>
        <taxon>Tissierellia</taxon>
        <taxon>Tissierellales</taxon>
        <taxon>Peptoniphilaceae</taxon>
        <taxon>Peptoniphilus</taxon>
    </lineage>
</organism>
<dbReference type="AlphaFoldDB" id="A0A133PKW0"/>
<dbReference type="SFLD" id="SFLDS00029">
    <property type="entry name" value="Radical_SAM"/>
    <property type="match status" value="1"/>
</dbReference>
<evidence type="ECO:0000313" key="8">
    <source>
        <dbReference type="Proteomes" id="UP000070174"/>
    </source>
</evidence>
<gene>
    <name evidence="7" type="ORF">HMPREF3229_01423</name>
</gene>
<dbReference type="Gene3D" id="3.20.20.70">
    <property type="entry name" value="Aldolase class I"/>
    <property type="match status" value="1"/>
</dbReference>
<dbReference type="GO" id="GO:0051536">
    <property type="term" value="F:iron-sulfur cluster binding"/>
    <property type="evidence" value="ECO:0007669"/>
    <property type="project" value="UniProtKB-KW"/>
</dbReference>
<dbReference type="EMBL" id="LRQE01000037">
    <property type="protein sequence ID" value="KXA29173.1"/>
    <property type="molecule type" value="Genomic_DNA"/>
</dbReference>
<dbReference type="Proteomes" id="UP000070174">
    <property type="component" value="Unassembled WGS sequence"/>
</dbReference>
<feature type="region of interest" description="Disordered" evidence="5">
    <location>
        <begin position="1"/>
        <end position="29"/>
    </location>
</feature>
<dbReference type="Pfam" id="PF04055">
    <property type="entry name" value="Radical_SAM"/>
    <property type="match status" value="1"/>
</dbReference>
<dbReference type="RefSeq" id="WP_197407903.1">
    <property type="nucleotide sequence ID" value="NZ_KQ957104.1"/>
</dbReference>
<feature type="compositionally biased region" description="Basic and acidic residues" evidence="5">
    <location>
        <begin position="1"/>
        <end position="10"/>
    </location>
</feature>
<dbReference type="GO" id="GO:0046872">
    <property type="term" value="F:metal ion binding"/>
    <property type="evidence" value="ECO:0007669"/>
    <property type="project" value="UniProtKB-KW"/>
</dbReference>
<keyword evidence="4" id="KW-0411">Iron-sulfur</keyword>
<dbReference type="PATRIC" id="fig|54005.3.peg.1386"/>
<dbReference type="PANTHER" id="PTHR43524:SF1">
    <property type="entry name" value="RADICAL SAM SUPERFAMILY PROTEIN"/>
    <property type="match status" value="1"/>
</dbReference>
<evidence type="ECO:0000259" key="6">
    <source>
        <dbReference type="PROSITE" id="PS51918"/>
    </source>
</evidence>
<dbReference type="GO" id="GO:0003824">
    <property type="term" value="F:catalytic activity"/>
    <property type="evidence" value="ECO:0007669"/>
    <property type="project" value="InterPro"/>
</dbReference>
<dbReference type="SFLD" id="SFLDG01067">
    <property type="entry name" value="SPASM/twitch_domain_containing"/>
    <property type="match status" value="1"/>
</dbReference>
<evidence type="ECO:0000256" key="4">
    <source>
        <dbReference type="ARBA" id="ARBA00023014"/>
    </source>
</evidence>
<feature type="region of interest" description="Disordered" evidence="5">
    <location>
        <begin position="449"/>
        <end position="468"/>
    </location>
</feature>
<evidence type="ECO:0000313" key="7">
    <source>
        <dbReference type="EMBL" id="KXA29173.1"/>
    </source>
</evidence>
<dbReference type="InterPro" id="IPR007197">
    <property type="entry name" value="rSAM"/>
</dbReference>
<dbReference type="CDD" id="cd21128">
    <property type="entry name" value="SPASM_rSAM"/>
    <property type="match status" value="1"/>
</dbReference>
<name>A0A133PKW0_9FIRM</name>
<dbReference type="PANTHER" id="PTHR43524">
    <property type="entry name" value="RADICAL SAM SUPERFAMILY PROTEIN"/>
    <property type="match status" value="1"/>
</dbReference>
<protein>
    <submittedName>
        <fullName evidence="7">Radical SAM domain protein</fullName>
    </submittedName>
</protein>
<keyword evidence="1" id="KW-0949">S-adenosyl-L-methionine</keyword>
<dbReference type="SUPFAM" id="SSF102114">
    <property type="entry name" value="Radical SAM enzymes"/>
    <property type="match status" value="1"/>
</dbReference>
<evidence type="ECO:0000256" key="2">
    <source>
        <dbReference type="ARBA" id="ARBA00022723"/>
    </source>
</evidence>
<reference evidence="7 8" key="1">
    <citation type="submission" date="2016-01" db="EMBL/GenBank/DDBJ databases">
        <authorList>
            <person name="Oliw E.H."/>
        </authorList>
    </citation>
    <scope>NUCLEOTIDE SEQUENCE [LARGE SCALE GENOMIC DNA]</scope>
    <source>
        <strain evidence="7 8">CMW7756A</strain>
    </source>
</reference>
<proteinExistence type="predicted"/>
<feature type="domain" description="Radical SAM core" evidence="6">
    <location>
        <begin position="140"/>
        <end position="350"/>
    </location>
</feature>
<evidence type="ECO:0000256" key="3">
    <source>
        <dbReference type="ARBA" id="ARBA00023004"/>
    </source>
</evidence>
<dbReference type="SFLD" id="SFLDG01386">
    <property type="entry name" value="main_SPASM_domain-containing"/>
    <property type="match status" value="1"/>
</dbReference>
<comment type="caution">
    <text evidence="7">The sequence shown here is derived from an EMBL/GenBank/DDBJ whole genome shotgun (WGS) entry which is preliminary data.</text>
</comment>
<dbReference type="InterPro" id="IPR013785">
    <property type="entry name" value="Aldolase_TIM"/>
</dbReference>
<evidence type="ECO:0000256" key="5">
    <source>
        <dbReference type="SAM" id="MobiDB-lite"/>
    </source>
</evidence>
<sequence>MKVDYKEKTNESLLTLPEENTSEKKSFRENLKDKRDEKIFTSALNLAYKRVKKDPQNGMLEVVNVFDQFMMPSSKDENSAKAGLERVRNELKDENSKWVSFGSDIVNGIDENIVKTSVKNIGYNAAYKGNSLRNKLQKEYNCNIPWTILFDPTSACNLKCTGCWAAEYGHKNNLTYEEMASIVRQGNELGTYFFILTGGEPLVRKDDVIKLAKEFNDSAFHVFTNGTLIDEDFCKEVKEAGNISFALSIEGTEESTDFRRGDGVFKKVMKAMDLMKENKLLYGASICYTSKNYEYVTDDEFIKMLVNHGCRLAWYFHYMPVGKGADTSLLLDPDQREYVYHKVREIRSAEYPQNIFTIDFQNDGEFINGCIAGGKNYFHINSLGDMEPCVFIHYSDSNIREKTIKECLMSPLFMGFHDNQPFNKNLLKPCPMLENPGRLTKIVNDSGAKNTDMIEPESPEELQEKTTPYAMNWNKKANELWEASREKAESFK</sequence>